<dbReference type="InterPro" id="IPR004842">
    <property type="entry name" value="SLC12A_fam"/>
</dbReference>
<dbReference type="PANTHER" id="PTHR11827">
    <property type="entry name" value="SOLUTE CARRIER FAMILY 12, CATION COTRANSPORTERS"/>
    <property type="match status" value="1"/>
</dbReference>
<dbReference type="GO" id="GO:0045202">
    <property type="term" value="C:synapse"/>
    <property type="evidence" value="ECO:0007669"/>
    <property type="project" value="GOC"/>
</dbReference>
<feature type="transmembrane region" description="Helical" evidence="5">
    <location>
        <begin position="102"/>
        <end position="121"/>
    </location>
</feature>
<evidence type="ECO:0000256" key="4">
    <source>
        <dbReference type="ARBA" id="ARBA00023136"/>
    </source>
</evidence>
<gene>
    <name evidence="7" type="ORF">SBAD_LOCUS9715</name>
</gene>
<dbReference type="AlphaFoldDB" id="A0A183J1G7"/>
<dbReference type="GO" id="GO:0055064">
    <property type="term" value="P:chloride ion homeostasis"/>
    <property type="evidence" value="ECO:0007669"/>
    <property type="project" value="TreeGrafter"/>
</dbReference>
<comment type="subcellular location">
    <subcellularLocation>
        <location evidence="1">Membrane</location>
        <topology evidence="1">Multi-pass membrane protein</topology>
    </subcellularLocation>
</comment>
<feature type="transmembrane region" description="Helical" evidence="5">
    <location>
        <begin position="170"/>
        <end position="199"/>
    </location>
</feature>
<name>A0A183J1G7_9BILA</name>
<keyword evidence="8" id="KW-1185">Reference proteome</keyword>
<dbReference type="GO" id="GO:0007268">
    <property type="term" value="P:chemical synaptic transmission"/>
    <property type="evidence" value="ECO:0007669"/>
    <property type="project" value="TreeGrafter"/>
</dbReference>
<dbReference type="GO" id="GO:0006884">
    <property type="term" value="P:cell volume homeostasis"/>
    <property type="evidence" value="ECO:0007669"/>
    <property type="project" value="TreeGrafter"/>
</dbReference>
<proteinExistence type="predicted"/>
<evidence type="ECO:0000256" key="5">
    <source>
        <dbReference type="SAM" id="Phobius"/>
    </source>
</evidence>
<evidence type="ECO:0000256" key="3">
    <source>
        <dbReference type="ARBA" id="ARBA00022989"/>
    </source>
</evidence>
<dbReference type="GO" id="GO:0015379">
    <property type="term" value="F:potassium:chloride symporter activity"/>
    <property type="evidence" value="ECO:0007669"/>
    <property type="project" value="TreeGrafter"/>
</dbReference>
<feature type="domain" description="Amino acid permease/ SLC12A" evidence="6">
    <location>
        <begin position="93"/>
        <end position="261"/>
    </location>
</feature>
<protein>
    <submittedName>
        <fullName evidence="9">AA_permease domain-containing protein</fullName>
    </submittedName>
</protein>
<evidence type="ECO:0000313" key="7">
    <source>
        <dbReference type="EMBL" id="VDP25253.1"/>
    </source>
</evidence>
<sequence>MLNEADMPQSEKCLRVSKDTDTAAEEISAGLSNGDEPFVQCETLIKSDSLVLYEVSFLILHRKLVCRGQYPLLSAYFEINSLFQKVQMGTISGVFMPSVQNIFGVLFFIRLAWIVGTAGVLEAFFITFICCAVTFTTSLSLSAIATNGMVPAGGPYYMISRNLGPELGGAVGILFYLASTIAASMYLLGSVEIFLLYCLPEAKPFTDIYNCFRVFGTALLAIVSCIVLGGVRLVNKMALPTVLLVNVCILMTFVGVFVNVNGSDRLK</sequence>
<keyword evidence="4 5" id="KW-0472">Membrane</keyword>
<accession>A0A183J1G7</accession>
<dbReference type="OrthoDB" id="2020542at2759"/>
<dbReference type="PANTHER" id="PTHR11827:SF73">
    <property type="entry name" value="KAZACHOC, ISOFORM G"/>
    <property type="match status" value="1"/>
</dbReference>
<organism evidence="9">
    <name type="scientific">Soboliphyme baturini</name>
    <dbReference type="NCBI Taxonomy" id="241478"/>
    <lineage>
        <taxon>Eukaryota</taxon>
        <taxon>Metazoa</taxon>
        <taxon>Ecdysozoa</taxon>
        <taxon>Nematoda</taxon>
        <taxon>Enoplea</taxon>
        <taxon>Dorylaimia</taxon>
        <taxon>Dioctophymatida</taxon>
        <taxon>Dioctophymatoidea</taxon>
        <taxon>Soboliphymatidae</taxon>
        <taxon>Soboliphyme</taxon>
    </lineage>
</organism>
<feature type="transmembrane region" description="Helical" evidence="5">
    <location>
        <begin position="128"/>
        <end position="150"/>
    </location>
</feature>
<dbReference type="GO" id="GO:0055075">
    <property type="term" value="P:potassium ion homeostasis"/>
    <property type="evidence" value="ECO:0007669"/>
    <property type="project" value="TreeGrafter"/>
</dbReference>
<dbReference type="WBParaSite" id="SBAD_0001006401-mRNA-1">
    <property type="protein sequence ID" value="SBAD_0001006401-mRNA-1"/>
    <property type="gene ID" value="SBAD_0001006401"/>
</dbReference>
<reference evidence="7 8" key="2">
    <citation type="submission" date="2018-11" db="EMBL/GenBank/DDBJ databases">
        <authorList>
            <consortium name="Pathogen Informatics"/>
        </authorList>
    </citation>
    <scope>NUCLEOTIDE SEQUENCE [LARGE SCALE GENOMIC DNA]</scope>
</reference>
<evidence type="ECO:0000313" key="9">
    <source>
        <dbReference type="WBParaSite" id="SBAD_0001006401-mRNA-1"/>
    </source>
</evidence>
<feature type="transmembrane region" description="Helical" evidence="5">
    <location>
        <begin position="237"/>
        <end position="260"/>
    </location>
</feature>
<evidence type="ECO:0000259" key="6">
    <source>
        <dbReference type="Pfam" id="PF00324"/>
    </source>
</evidence>
<reference evidence="9" key="1">
    <citation type="submission" date="2016-06" db="UniProtKB">
        <authorList>
            <consortium name="WormBaseParasite"/>
        </authorList>
    </citation>
    <scope>IDENTIFICATION</scope>
</reference>
<evidence type="ECO:0000313" key="8">
    <source>
        <dbReference type="Proteomes" id="UP000270296"/>
    </source>
</evidence>
<dbReference type="EMBL" id="UZAM01013071">
    <property type="protein sequence ID" value="VDP25253.1"/>
    <property type="molecule type" value="Genomic_DNA"/>
</dbReference>
<evidence type="ECO:0000256" key="1">
    <source>
        <dbReference type="ARBA" id="ARBA00004141"/>
    </source>
</evidence>
<dbReference type="GO" id="GO:1990573">
    <property type="term" value="P:potassium ion import across plasma membrane"/>
    <property type="evidence" value="ECO:0007669"/>
    <property type="project" value="TreeGrafter"/>
</dbReference>
<feature type="transmembrane region" description="Helical" evidence="5">
    <location>
        <begin position="211"/>
        <end position="231"/>
    </location>
</feature>
<dbReference type="GO" id="GO:0005886">
    <property type="term" value="C:plasma membrane"/>
    <property type="evidence" value="ECO:0007669"/>
    <property type="project" value="TreeGrafter"/>
</dbReference>
<keyword evidence="3 5" id="KW-1133">Transmembrane helix</keyword>
<evidence type="ECO:0000256" key="2">
    <source>
        <dbReference type="ARBA" id="ARBA00022692"/>
    </source>
</evidence>
<keyword evidence="2 5" id="KW-0812">Transmembrane</keyword>
<dbReference type="Proteomes" id="UP000270296">
    <property type="component" value="Unassembled WGS sequence"/>
</dbReference>
<dbReference type="InterPro" id="IPR004841">
    <property type="entry name" value="AA-permease/SLC12A_dom"/>
</dbReference>
<dbReference type="Pfam" id="PF00324">
    <property type="entry name" value="AA_permease"/>
    <property type="match status" value="1"/>
</dbReference>
<dbReference type="Gene3D" id="1.20.1740.10">
    <property type="entry name" value="Amino acid/polyamine transporter I"/>
    <property type="match status" value="1"/>
</dbReference>